<proteinExistence type="predicted"/>
<dbReference type="EMBL" id="NPEU01000034">
    <property type="protein sequence ID" value="RAI40729.1"/>
    <property type="molecule type" value="Genomic_DNA"/>
</dbReference>
<sequence>MTDQVEKAARQFANYAAVHPELSADEMKQWCRTSCECHAIEGQEEAVAAMALELLPGLRAAHEAETLSPEQWEQVMRLVEAISGKRPE</sequence>
<keyword evidence="2" id="KW-1185">Reference proteome</keyword>
<reference evidence="1 2" key="1">
    <citation type="submission" date="2017-07" db="EMBL/GenBank/DDBJ databases">
        <title>Draft Genome Sequences of Select Purple Nonsulfur Bacteria.</title>
        <authorList>
            <person name="Lasarre B."/>
            <person name="Mckinlay J.B."/>
        </authorList>
    </citation>
    <scope>NUCLEOTIDE SEQUENCE [LARGE SCALE GENOMIC DNA]</scope>
    <source>
        <strain evidence="1 2">DSM 11907</strain>
    </source>
</reference>
<name>A0A327KPF5_9BRAD</name>
<evidence type="ECO:0000313" key="2">
    <source>
        <dbReference type="Proteomes" id="UP000248863"/>
    </source>
</evidence>
<evidence type="ECO:0000313" key="1">
    <source>
        <dbReference type="EMBL" id="RAI40729.1"/>
    </source>
</evidence>
<comment type="caution">
    <text evidence="1">The sequence shown here is derived from an EMBL/GenBank/DDBJ whole genome shotgun (WGS) entry which is preliminary data.</text>
</comment>
<dbReference type="RefSeq" id="WP_111356119.1">
    <property type="nucleotide sequence ID" value="NZ_NHSK01000156.1"/>
</dbReference>
<gene>
    <name evidence="1" type="ORF">CH338_05425</name>
</gene>
<protein>
    <submittedName>
        <fullName evidence="1">Uncharacterized protein</fullName>
    </submittedName>
</protein>
<organism evidence="1 2">
    <name type="scientific">Rhodoplanes elegans</name>
    <dbReference type="NCBI Taxonomy" id="29408"/>
    <lineage>
        <taxon>Bacteria</taxon>
        <taxon>Pseudomonadati</taxon>
        <taxon>Pseudomonadota</taxon>
        <taxon>Alphaproteobacteria</taxon>
        <taxon>Hyphomicrobiales</taxon>
        <taxon>Nitrobacteraceae</taxon>
        <taxon>Rhodoplanes</taxon>
    </lineage>
</organism>
<dbReference type="Proteomes" id="UP000248863">
    <property type="component" value="Unassembled WGS sequence"/>
</dbReference>
<accession>A0A327KPF5</accession>
<dbReference type="AlphaFoldDB" id="A0A327KPF5"/>